<evidence type="ECO:0000256" key="1">
    <source>
        <dbReference type="ARBA" id="ARBA00001974"/>
    </source>
</evidence>
<dbReference type="SUPFAM" id="SSF54373">
    <property type="entry name" value="FAD-linked reductases, C-terminal domain"/>
    <property type="match status" value="1"/>
</dbReference>
<feature type="domain" description="Glucose-methanol-choline oxidoreductase N-terminal" evidence="7">
    <location>
        <begin position="118"/>
        <end position="141"/>
    </location>
</feature>
<dbReference type="Pfam" id="PF00732">
    <property type="entry name" value="GMC_oxred_N"/>
    <property type="match status" value="1"/>
</dbReference>
<evidence type="ECO:0000256" key="6">
    <source>
        <dbReference type="RuleBase" id="RU003968"/>
    </source>
</evidence>
<dbReference type="RefSeq" id="XP_022332689.1">
    <property type="nucleotide sequence ID" value="XM_022476981.1"/>
</dbReference>
<dbReference type="InterPro" id="IPR007867">
    <property type="entry name" value="GMC_OxRtase_C"/>
</dbReference>
<proteinExistence type="inferred from homology"/>
<evidence type="ECO:0000259" key="7">
    <source>
        <dbReference type="PROSITE" id="PS00623"/>
    </source>
</evidence>
<dbReference type="PIRSF" id="PIRSF000137">
    <property type="entry name" value="Alcohol_oxidase"/>
    <property type="match status" value="1"/>
</dbReference>
<keyword evidence="3 6" id="KW-0285">Flavoprotein</keyword>
<evidence type="ECO:0000313" key="9">
    <source>
        <dbReference type="Proteomes" id="UP000694844"/>
    </source>
</evidence>
<feature type="binding site" evidence="5">
    <location>
        <position position="257"/>
    </location>
    <ligand>
        <name>FAD</name>
        <dbReference type="ChEBI" id="CHEBI:57692"/>
    </ligand>
</feature>
<dbReference type="AlphaFoldDB" id="A0A8B8DYW9"/>
<evidence type="ECO:0000256" key="3">
    <source>
        <dbReference type="ARBA" id="ARBA00022630"/>
    </source>
</evidence>
<dbReference type="GeneID" id="111130203"/>
<dbReference type="Gene3D" id="3.30.560.10">
    <property type="entry name" value="Glucose Oxidase, domain 3"/>
    <property type="match status" value="1"/>
</dbReference>
<reference evidence="10 11" key="1">
    <citation type="submission" date="2025-04" db="UniProtKB">
        <authorList>
            <consortium name="RefSeq"/>
        </authorList>
    </citation>
    <scope>IDENTIFICATION</scope>
    <source>
        <tissue evidence="10 11">Whole sample</tissue>
    </source>
</reference>
<evidence type="ECO:0000259" key="8">
    <source>
        <dbReference type="PROSITE" id="PS00624"/>
    </source>
</evidence>
<dbReference type="PANTHER" id="PTHR11552:SF147">
    <property type="entry name" value="CHOLINE DEHYDROGENASE, MITOCHONDRIAL"/>
    <property type="match status" value="1"/>
</dbReference>
<evidence type="ECO:0000313" key="11">
    <source>
        <dbReference type="RefSeq" id="XP_022332690.1"/>
    </source>
</evidence>
<dbReference type="RefSeq" id="XP_022332692.1">
    <property type="nucleotide sequence ID" value="XM_022476984.1"/>
</dbReference>
<feature type="domain" description="Glucose-methanol-choline oxidoreductase N-terminal" evidence="8">
    <location>
        <begin position="292"/>
        <end position="306"/>
    </location>
</feature>
<dbReference type="RefSeq" id="XP_022332690.1">
    <property type="nucleotide sequence ID" value="XM_022476982.1"/>
</dbReference>
<evidence type="ECO:0000313" key="13">
    <source>
        <dbReference type="RefSeq" id="XP_022332692.1"/>
    </source>
</evidence>
<dbReference type="OrthoDB" id="269227at2759"/>
<dbReference type="PANTHER" id="PTHR11552">
    <property type="entry name" value="GLUCOSE-METHANOL-CHOLINE GMC OXIDOREDUCTASE"/>
    <property type="match status" value="1"/>
</dbReference>
<keyword evidence="9" id="KW-1185">Reference proteome</keyword>
<dbReference type="InterPro" id="IPR000172">
    <property type="entry name" value="GMC_OxRdtase_N"/>
</dbReference>
<dbReference type="InterPro" id="IPR036188">
    <property type="entry name" value="FAD/NAD-bd_sf"/>
</dbReference>
<sequence length="611" mass="68601">MGMRGAIIVLILALLLVFYKTIFNSKDHKTIFLNASYDYIIIGAGSAGCILANRLSEDQTISVLLLEAGGSEDDNANISVPIASPTLPFSEQDWKFKTVPQKKACLALQNKESPWPRGRVLGGSSSLNYNQYVRGSRHDYDAWSNEGCKGWSYKEVLPYFIKSENMQIPKFQKSDYHGRGGYLSISDGTATTLNRDVYAPAMQELGYDIVDINGKTQIGYSSSQETVHNGERSSSAKAFLRPVMGRENLHVSMNSYVTKILIQDRKAVGISFVRENKKHVIMAKKEVLLSAGTISSPQILMISGIGPKNHLKSLGIPVVADLPVGENLQDHVMTFLEFHDNTTRVATKPKIETPWNIMQYLLFKTGALSKTHSEGIAFLGKNTSLPPQIQLHFLTFMYRPEDTNVYLDTFNIDRKLRNGKMRELEKNIERKIETFTVLPILLHPKSRGTIRLRSRDPFDQPIIDPNYLDHPDDAETLLTGIREVLSLGDTVPFKKIGSSSKDPLEAYLPQCEHHPTNSDEYWICRIRHFTFTLYHPTSTCRMGAENDPTAVVDPYLRVRGIENLRIVDASVMRNAISGNPNAATMMIAEKAADMIRNIDSLKSLREKTNKL</sequence>
<gene>
    <name evidence="10 11 12 13" type="primary">LOC111130203</name>
</gene>
<evidence type="ECO:0000256" key="5">
    <source>
        <dbReference type="PIRSR" id="PIRSR000137-2"/>
    </source>
</evidence>
<dbReference type="GO" id="GO:0050660">
    <property type="term" value="F:flavin adenine dinucleotide binding"/>
    <property type="evidence" value="ECO:0007669"/>
    <property type="project" value="InterPro"/>
</dbReference>
<evidence type="ECO:0000256" key="2">
    <source>
        <dbReference type="ARBA" id="ARBA00010790"/>
    </source>
</evidence>
<feature type="binding site" evidence="5">
    <location>
        <position position="120"/>
    </location>
    <ligand>
        <name>FAD</name>
        <dbReference type="ChEBI" id="CHEBI:57692"/>
    </ligand>
</feature>
<dbReference type="PROSITE" id="PS00624">
    <property type="entry name" value="GMC_OXRED_2"/>
    <property type="match status" value="1"/>
</dbReference>
<comment type="similarity">
    <text evidence="2 6">Belongs to the GMC oxidoreductase family.</text>
</comment>
<dbReference type="Pfam" id="PF05199">
    <property type="entry name" value="GMC_oxred_C"/>
    <property type="match status" value="1"/>
</dbReference>
<dbReference type="SUPFAM" id="SSF51905">
    <property type="entry name" value="FAD/NAD(P)-binding domain"/>
    <property type="match status" value="1"/>
</dbReference>
<evidence type="ECO:0000313" key="12">
    <source>
        <dbReference type="RefSeq" id="XP_022332691.1"/>
    </source>
</evidence>
<dbReference type="Gene3D" id="3.50.50.60">
    <property type="entry name" value="FAD/NAD(P)-binding domain"/>
    <property type="match status" value="1"/>
</dbReference>
<protein>
    <submittedName>
        <fullName evidence="10 11">Uncharacterized protein LOC111130203</fullName>
    </submittedName>
</protein>
<accession>A0A8B8DYW9</accession>
<dbReference type="KEGG" id="cvn:111130203"/>
<dbReference type="Proteomes" id="UP000694844">
    <property type="component" value="Chromosome 4"/>
</dbReference>
<comment type="cofactor">
    <cofactor evidence="1 5">
        <name>FAD</name>
        <dbReference type="ChEBI" id="CHEBI:57692"/>
    </cofactor>
</comment>
<dbReference type="RefSeq" id="XP_022332691.1">
    <property type="nucleotide sequence ID" value="XM_022476983.1"/>
</dbReference>
<dbReference type="GO" id="GO:0016614">
    <property type="term" value="F:oxidoreductase activity, acting on CH-OH group of donors"/>
    <property type="evidence" value="ECO:0007669"/>
    <property type="project" value="InterPro"/>
</dbReference>
<keyword evidence="4 5" id="KW-0274">FAD</keyword>
<name>A0A8B8DYW9_CRAVI</name>
<organism evidence="9 10">
    <name type="scientific">Crassostrea virginica</name>
    <name type="common">Eastern oyster</name>
    <dbReference type="NCBI Taxonomy" id="6565"/>
    <lineage>
        <taxon>Eukaryota</taxon>
        <taxon>Metazoa</taxon>
        <taxon>Spiralia</taxon>
        <taxon>Lophotrochozoa</taxon>
        <taxon>Mollusca</taxon>
        <taxon>Bivalvia</taxon>
        <taxon>Autobranchia</taxon>
        <taxon>Pteriomorphia</taxon>
        <taxon>Ostreida</taxon>
        <taxon>Ostreoidea</taxon>
        <taxon>Ostreidae</taxon>
        <taxon>Crassostrea</taxon>
    </lineage>
</organism>
<evidence type="ECO:0000313" key="10">
    <source>
        <dbReference type="RefSeq" id="XP_022332689.1"/>
    </source>
</evidence>
<evidence type="ECO:0000256" key="4">
    <source>
        <dbReference type="ARBA" id="ARBA00022827"/>
    </source>
</evidence>
<dbReference type="InterPro" id="IPR012132">
    <property type="entry name" value="GMC_OxRdtase"/>
</dbReference>
<dbReference type="PROSITE" id="PS00623">
    <property type="entry name" value="GMC_OXRED_1"/>
    <property type="match status" value="1"/>
</dbReference>